<dbReference type="InterPro" id="IPR040504">
    <property type="entry name" value="TFIIF_beta_N"/>
</dbReference>
<dbReference type="Pfam" id="PF02270">
    <property type="entry name" value="TFIIF_beta"/>
    <property type="match status" value="1"/>
</dbReference>
<dbReference type="CDD" id="cd07980">
    <property type="entry name" value="TFIIF_beta"/>
    <property type="match status" value="1"/>
</dbReference>
<accession>K1X1H1</accession>
<keyword evidence="5" id="KW-0238">DNA-binding</keyword>
<feature type="region of interest" description="Disordered" evidence="10">
    <location>
        <begin position="327"/>
        <end position="367"/>
    </location>
</feature>
<evidence type="ECO:0000256" key="8">
    <source>
        <dbReference type="ARBA" id="ARBA00081473"/>
    </source>
</evidence>
<evidence type="ECO:0000256" key="1">
    <source>
        <dbReference type="ARBA" id="ARBA00004123"/>
    </source>
</evidence>
<proteinExistence type="inferred from homology"/>
<dbReference type="InterPro" id="IPR036388">
    <property type="entry name" value="WH-like_DNA-bd_sf"/>
</dbReference>
<dbReference type="InterPro" id="IPR003196">
    <property type="entry name" value="TFIIF_beta"/>
</dbReference>
<gene>
    <name evidence="13" type="ORF">MBM_02313</name>
</gene>
<feature type="compositionally biased region" description="Basic and acidic residues" evidence="10">
    <location>
        <begin position="1"/>
        <end position="10"/>
    </location>
</feature>
<comment type="subcellular location">
    <subcellularLocation>
        <location evidence="1">Nucleus</location>
    </subcellularLocation>
</comment>
<evidence type="ECO:0000313" key="14">
    <source>
        <dbReference type="Proteomes" id="UP000006753"/>
    </source>
</evidence>
<dbReference type="GO" id="GO:0006367">
    <property type="term" value="P:transcription initiation at RNA polymerase II promoter"/>
    <property type="evidence" value="ECO:0007669"/>
    <property type="project" value="InterPro"/>
</dbReference>
<dbReference type="PANTHER" id="PTHR10445">
    <property type="entry name" value="GENERAL TRANSCRIPTION FACTOR IIF SUBUNIT 2"/>
    <property type="match status" value="1"/>
</dbReference>
<keyword evidence="13" id="KW-0396">Initiation factor</keyword>
<evidence type="ECO:0000256" key="3">
    <source>
        <dbReference type="ARBA" id="ARBA00021453"/>
    </source>
</evidence>
<evidence type="ECO:0000256" key="9">
    <source>
        <dbReference type="ARBA" id="ARBA00081863"/>
    </source>
</evidence>
<feature type="domain" description="TFIIF beta subunit HTH" evidence="11">
    <location>
        <begin position="263"/>
        <end position="327"/>
    </location>
</feature>
<feature type="domain" description="TFIIF beta subunit N-terminal" evidence="12">
    <location>
        <begin position="40"/>
        <end position="192"/>
    </location>
</feature>
<dbReference type="FunCoup" id="K1X1H1">
    <property type="interactions" value="479"/>
</dbReference>
<keyword evidence="14" id="KW-1185">Reference proteome</keyword>
<protein>
    <recommendedName>
        <fullName evidence="3">Transcription initiation factor IIF subunit beta</fullName>
    </recommendedName>
    <alternativeName>
        <fullName evidence="9">TFIIF medium subunit</fullName>
    </alternativeName>
    <alternativeName>
        <fullName evidence="8">TFIIF-beta</fullName>
    </alternativeName>
</protein>
<dbReference type="eggNOG" id="KOG2905">
    <property type="taxonomic scope" value="Eukaryota"/>
</dbReference>
<dbReference type="GO" id="GO:0003743">
    <property type="term" value="F:translation initiation factor activity"/>
    <property type="evidence" value="ECO:0007669"/>
    <property type="project" value="UniProtKB-KW"/>
</dbReference>
<dbReference type="Gene3D" id="1.10.10.10">
    <property type="entry name" value="Winged helix-like DNA-binding domain superfamily/Winged helix DNA-binding domain"/>
    <property type="match status" value="1"/>
</dbReference>
<dbReference type="Proteomes" id="UP000006753">
    <property type="component" value="Unassembled WGS sequence"/>
</dbReference>
<evidence type="ECO:0000256" key="7">
    <source>
        <dbReference type="ARBA" id="ARBA00023242"/>
    </source>
</evidence>
<dbReference type="KEGG" id="mbe:MBM_02313"/>
<dbReference type="InterPro" id="IPR040450">
    <property type="entry name" value="TFIIF_beta_HTH"/>
</dbReference>
<evidence type="ECO:0000256" key="10">
    <source>
        <dbReference type="SAM" id="MobiDB-lite"/>
    </source>
</evidence>
<dbReference type="SUPFAM" id="SSF50916">
    <property type="entry name" value="Rap30/74 interaction domains"/>
    <property type="match status" value="1"/>
</dbReference>
<feature type="region of interest" description="Disordered" evidence="10">
    <location>
        <begin position="143"/>
        <end position="165"/>
    </location>
</feature>
<evidence type="ECO:0000259" key="12">
    <source>
        <dbReference type="Pfam" id="PF17683"/>
    </source>
</evidence>
<organism evidence="13 14">
    <name type="scientific">Marssonina brunnea f. sp. multigermtubi (strain MB_m1)</name>
    <name type="common">Marssonina leaf spot fungus</name>
    <dbReference type="NCBI Taxonomy" id="1072389"/>
    <lineage>
        <taxon>Eukaryota</taxon>
        <taxon>Fungi</taxon>
        <taxon>Dikarya</taxon>
        <taxon>Ascomycota</taxon>
        <taxon>Pezizomycotina</taxon>
        <taxon>Leotiomycetes</taxon>
        <taxon>Helotiales</taxon>
        <taxon>Drepanopezizaceae</taxon>
        <taxon>Drepanopeziza</taxon>
    </lineage>
</organism>
<dbReference type="STRING" id="1072389.K1X1H1"/>
<dbReference type="HOGENOM" id="CLU_047858_0_2_1"/>
<feature type="compositionally biased region" description="Acidic residues" evidence="10">
    <location>
        <begin position="344"/>
        <end position="367"/>
    </location>
</feature>
<dbReference type="InterPro" id="IPR011039">
    <property type="entry name" value="TFIIF_interaction"/>
</dbReference>
<evidence type="ECO:0000256" key="5">
    <source>
        <dbReference type="ARBA" id="ARBA00023125"/>
    </source>
</evidence>
<evidence type="ECO:0000256" key="6">
    <source>
        <dbReference type="ARBA" id="ARBA00023163"/>
    </source>
</evidence>
<dbReference type="AlphaFoldDB" id="K1X1H1"/>
<evidence type="ECO:0000256" key="4">
    <source>
        <dbReference type="ARBA" id="ARBA00023015"/>
    </source>
</evidence>
<keyword evidence="13" id="KW-0648">Protein biosynthesis</keyword>
<dbReference type="Pfam" id="PF17683">
    <property type="entry name" value="TFIIF_beta_N"/>
    <property type="match status" value="1"/>
</dbReference>
<dbReference type="GO" id="GO:0005674">
    <property type="term" value="C:transcription factor TFIIF complex"/>
    <property type="evidence" value="ECO:0007669"/>
    <property type="project" value="InterPro"/>
</dbReference>
<name>K1X1H1_MARBU</name>
<keyword evidence="4" id="KW-0805">Transcription regulation</keyword>
<dbReference type="EMBL" id="JH921431">
    <property type="protein sequence ID" value="EKD19076.1"/>
    <property type="molecule type" value="Genomic_DNA"/>
</dbReference>
<dbReference type="InParanoid" id="K1X1H1"/>
<dbReference type="SUPFAM" id="SSF46785">
    <property type="entry name" value="Winged helix' DNA-binding domain"/>
    <property type="match status" value="1"/>
</dbReference>
<dbReference type="InterPro" id="IPR036390">
    <property type="entry name" value="WH_DNA-bd_sf"/>
</dbReference>
<reference evidence="13 14" key="1">
    <citation type="journal article" date="2012" name="BMC Genomics">
        <title>Sequencing the genome of Marssonina brunnea reveals fungus-poplar co-evolution.</title>
        <authorList>
            <person name="Zhu S."/>
            <person name="Cao Y.-Z."/>
            <person name="Jiang C."/>
            <person name="Tan B.-Y."/>
            <person name="Wang Z."/>
            <person name="Feng S."/>
            <person name="Zhang L."/>
            <person name="Su X.-H."/>
            <person name="Brejova B."/>
            <person name="Vinar T."/>
            <person name="Xu M."/>
            <person name="Wang M.-X."/>
            <person name="Zhang S.-G."/>
            <person name="Huang M.-R."/>
            <person name="Wu R."/>
            <person name="Zhou Y."/>
        </authorList>
    </citation>
    <scope>NUCLEOTIDE SEQUENCE [LARGE SCALE GENOMIC DNA]</scope>
    <source>
        <strain evidence="13 14">MB_m1</strain>
    </source>
</reference>
<sequence>MEDVKIKPDPENEGSPAGLSEEDIYEEAGDLEFNPDPAFQKLYLARVPKYLWEAWSKLDDDAEIQIGTIRQSATPQGATNLLQTTRLSMLLTSDIAAHQAIPKEFDLDVTAETVNNTYVFTEKDLPGFKSRSRAKFDPASANMPARLTRPKNDKPITKQPYDPNKRFQPYFRKAIPKKTTLAGRIGHEVNCVAVDNQESQRILAERTLEAMRPKLHTKYIKDEETLGVTFIQPGTMGAQKSFNSFIKTKNPATKERPQMTKTARMPQNELLDRIFECFRRYNYWSLKALRNELKQPEVYLRETLDLIAVLAKSGKFTGNWYLKPANRPENYDGGDEAAPLEGTVADDSDMADGEDGEDDEDVKFEDV</sequence>
<dbReference type="PANTHER" id="PTHR10445:SF0">
    <property type="entry name" value="GENERAL TRANSCRIPTION FACTOR IIF SUBUNIT 2"/>
    <property type="match status" value="1"/>
</dbReference>
<comment type="similarity">
    <text evidence="2">Belongs to the TFIIF beta subunit family.</text>
</comment>
<dbReference type="OMA" id="ANCPEHQ"/>
<evidence type="ECO:0000256" key="2">
    <source>
        <dbReference type="ARBA" id="ARBA00009543"/>
    </source>
</evidence>
<dbReference type="FunFam" id="1.10.10.10:FF:000035">
    <property type="entry name" value="General transcription factor IIF subunit 2"/>
    <property type="match status" value="1"/>
</dbReference>
<keyword evidence="7" id="KW-0539">Nucleus</keyword>
<keyword evidence="6" id="KW-0804">Transcription</keyword>
<evidence type="ECO:0000313" key="13">
    <source>
        <dbReference type="EMBL" id="EKD19076.1"/>
    </source>
</evidence>
<evidence type="ECO:0000259" key="11">
    <source>
        <dbReference type="Pfam" id="PF02270"/>
    </source>
</evidence>
<dbReference type="OrthoDB" id="26094at2759"/>
<feature type="region of interest" description="Disordered" evidence="10">
    <location>
        <begin position="1"/>
        <end position="21"/>
    </location>
</feature>
<dbReference type="GO" id="GO:0003677">
    <property type="term" value="F:DNA binding"/>
    <property type="evidence" value="ECO:0007669"/>
    <property type="project" value="UniProtKB-KW"/>
</dbReference>